<gene>
    <name evidence="1" type="ORF">Fot_37782</name>
</gene>
<organism evidence="1 2">
    <name type="scientific">Forsythia ovata</name>
    <dbReference type="NCBI Taxonomy" id="205694"/>
    <lineage>
        <taxon>Eukaryota</taxon>
        <taxon>Viridiplantae</taxon>
        <taxon>Streptophyta</taxon>
        <taxon>Embryophyta</taxon>
        <taxon>Tracheophyta</taxon>
        <taxon>Spermatophyta</taxon>
        <taxon>Magnoliopsida</taxon>
        <taxon>eudicotyledons</taxon>
        <taxon>Gunneridae</taxon>
        <taxon>Pentapetalae</taxon>
        <taxon>asterids</taxon>
        <taxon>lamiids</taxon>
        <taxon>Lamiales</taxon>
        <taxon>Oleaceae</taxon>
        <taxon>Forsythieae</taxon>
        <taxon>Forsythia</taxon>
    </lineage>
</organism>
<evidence type="ECO:0000313" key="1">
    <source>
        <dbReference type="EMBL" id="KAL2494025.1"/>
    </source>
</evidence>
<sequence>MQGEALTTQAARKTPFKLLVVLSSTENSTGEVFLDDGEEVEMGRGGRWTLIQYNGRISGSTVTVESNVINKEYALSQKWIVEKVTFLGLKNVTKLRSHELIMITGAKWIKISGGKKDLGETKLCIEGGVQNTLYENDA</sequence>
<accession>A0ABD1S002</accession>
<evidence type="ECO:0000313" key="2">
    <source>
        <dbReference type="Proteomes" id="UP001604277"/>
    </source>
</evidence>
<dbReference type="AlphaFoldDB" id="A0ABD1S002"/>
<protein>
    <submittedName>
        <fullName evidence="1">Glycosyl hydrolase family 31 protein</fullName>
    </submittedName>
</protein>
<keyword evidence="2" id="KW-1185">Reference proteome</keyword>
<keyword evidence="1" id="KW-0378">Hydrolase</keyword>
<dbReference type="GO" id="GO:0016787">
    <property type="term" value="F:hydrolase activity"/>
    <property type="evidence" value="ECO:0007669"/>
    <property type="project" value="UniProtKB-KW"/>
</dbReference>
<dbReference type="Gene3D" id="2.60.40.1180">
    <property type="entry name" value="Golgi alpha-mannosidase II"/>
    <property type="match status" value="1"/>
</dbReference>
<comment type="caution">
    <text evidence="1">The sequence shown here is derived from an EMBL/GenBank/DDBJ whole genome shotgun (WGS) entry which is preliminary data.</text>
</comment>
<proteinExistence type="predicted"/>
<name>A0ABD1S002_9LAMI</name>
<dbReference type="Proteomes" id="UP001604277">
    <property type="component" value="Unassembled WGS sequence"/>
</dbReference>
<dbReference type="EMBL" id="JBFOLJ010000011">
    <property type="protein sequence ID" value="KAL2494025.1"/>
    <property type="molecule type" value="Genomic_DNA"/>
</dbReference>
<reference evidence="2" key="1">
    <citation type="submission" date="2024-07" db="EMBL/GenBank/DDBJ databases">
        <title>Two chromosome-level genome assemblies of Korean endemic species Abeliophyllum distichum and Forsythia ovata (Oleaceae).</title>
        <authorList>
            <person name="Jang H."/>
        </authorList>
    </citation>
    <scope>NUCLEOTIDE SEQUENCE [LARGE SCALE GENOMIC DNA]</scope>
</reference>
<dbReference type="InterPro" id="IPR013780">
    <property type="entry name" value="Glyco_hydro_b"/>
</dbReference>